<dbReference type="PROSITE" id="PS00217">
    <property type="entry name" value="SUGAR_TRANSPORT_2"/>
    <property type="match status" value="1"/>
</dbReference>
<dbReference type="InterPro" id="IPR003663">
    <property type="entry name" value="Sugar/inositol_transpt"/>
</dbReference>
<evidence type="ECO:0000256" key="1">
    <source>
        <dbReference type="ARBA" id="ARBA00004141"/>
    </source>
</evidence>
<dbReference type="FunFam" id="1.20.1250.20:FF:000002">
    <property type="entry name" value="Sugar transport protein 13"/>
    <property type="match status" value="1"/>
</dbReference>
<dbReference type="PANTHER" id="PTHR23500">
    <property type="entry name" value="SOLUTE CARRIER FAMILY 2, FACILITATED GLUCOSE TRANSPORTER"/>
    <property type="match status" value="1"/>
</dbReference>
<dbReference type="InterPro" id="IPR005828">
    <property type="entry name" value="MFS_sugar_transport-like"/>
</dbReference>
<proteinExistence type="inferred from homology"/>
<dbReference type="AlphaFoldDB" id="A0A8X8XUD5"/>
<evidence type="ECO:0000313" key="14">
    <source>
        <dbReference type="Proteomes" id="UP000298416"/>
    </source>
</evidence>
<evidence type="ECO:0000256" key="6">
    <source>
        <dbReference type="ARBA" id="ARBA00022847"/>
    </source>
</evidence>
<name>A0A8X8XUD5_SALSN</name>
<dbReference type="EMBL" id="PNBA02000006">
    <property type="protein sequence ID" value="KAG6420645.1"/>
    <property type="molecule type" value="Genomic_DNA"/>
</dbReference>
<feature type="transmembrane region" description="Helical" evidence="11">
    <location>
        <begin position="406"/>
        <end position="427"/>
    </location>
</feature>
<dbReference type="InterPro" id="IPR020846">
    <property type="entry name" value="MFS_dom"/>
</dbReference>
<dbReference type="GO" id="GO:0016020">
    <property type="term" value="C:membrane"/>
    <property type="evidence" value="ECO:0007669"/>
    <property type="project" value="UniProtKB-SubCell"/>
</dbReference>
<dbReference type="InterPro" id="IPR044778">
    <property type="entry name" value="MFS_STP/MST-like_plant"/>
</dbReference>
<protein>
    <recommendedName>
        <fullName evidence="12">Major facilitator superfamily (MFS) profile domain-containing protein</fullName>
    </recommendedName>
</protein>
<dbReference type="NCBIfam" id="TIGR00879">
    <property type="entry name" value="SP"/>
    <property type="match status" value="1"/>
</dbReference>
<evidence type="ECO:0000256" key="2">
    <source>
        <dbReference type="ARBA" id="ARBA00010992"/>
    </source>
</evidence>
<comment type="caution">
    <text evidence="13">The sequence shown here is derived from an EMBL/GenBank/DDBJ whole genome shotgun (WGS) entry which is preliminary data.</text>
</comment>
<evidence type="ECO:0000256" key="9">
    <source>
        <dbReference type="ARBA" id="ARBA00044504"/>
    </source>
</evidence>
<evidence type="ECO:0000256" key="8">
    <source>
        <dbReference type="ARBA" id="ARBA00023136"/>
    </source>
</evidence>
<evidence type="ECO:0000256" key="10">
    <source>
        <dbReference type="RuleBase" id="RU003346"/>
    </source>
</evidence>
<feature type="transmembrane region" description="Helical" evidence="11">
    <location>
        <begin position="31"/>
        <end position="50"/>
    </location>
</feature>
<dbReference type="PANTHER" id="PTHR23500:SF574">
    <property type="entry name" value="SUGAR TRANSPORT PROTEIN 1"/>
    <property type="match status" value="1"/>
</dbReference>
<keyword evidence="7 11" id="KW-1133">Transmembrane helix</keyword>
<feature type="transmembrane region" description="Helical" evidence="11">
    <location>
        <begin position="272"/>
        <end position="294"/>
    </location>
</feature>
<evidence type="ECO:0000256" key="7">
    <source>
        <dbReference type="ARBA" id="ARBA00022989"/>
    </source>
</evidence>
<dbReference type="InterPro" id="IPR045262">
    <property type="entry name" value="STP/PLT_plant"/>
</dbReference>
<organism evidence="13">
    <name type="scientific">Salvia splendens</name>
    <name type="common">Scarlet sage</name>
    <dbReference type="NCBI Taxonomy" id="180675"/>
    <lineage>
        <taxon>Eukaryota</taxon>
        <taxon>Viridiplantae</taxon>
        <taxon>Streptophyta</taxon>
        <taxon>Embryophyta</taxon>
        <taxon>Tracheophyta</taxon>
        <taxon>Spermatophyta</taxon>
        <taxon>Magnoliopsida</taxon>
        <taxon>eudicotyledons</taxon>
        <taxon>Gunneridae</taxon>
        <taxon>Pentapetalae</taxon>
        <taxon>asterids</taxon>
        <taxon>lamiids</taxon>
        <taxon>Lamiales</taxon>
        <taxon>Lamiaceae</taxon>
        <taxon>Nepetoideae</taxon>
        <taxon>Mentheae</taxon>
        <taxon>Salviinae</taxon>
        <taxon>Salvia</taxon>
        <taxon>Salvia subgen. Calosphace</taxon>
        <taxon>core Calosphace</taxon>
    </lineage>
</organism>
<dbReference type="PROSITE" id="PS50850">
    <property type="entry name" value="MFS"/>
    <property type="match status" value="1"/>
</dbReference>
<dbReference type="GO" id="GO:0015145">
    <property type="term" value="F:monosaccharide transmembrane transporter activity"/>
    <property type="evidence" value="ECO:0007669"/>
    <property type="project" value="InterPro"/>
</dbReference>
<feature type="transmembrane region" description="Helical" evidence="11">
    <location>
        <begin position="155"/>
        <end position="174"/>
    </location>
</feature>
<comment type="subcellular location">
    <subcellularLocation>
        <location evidence="1">Membrane</location>
        <topology evidence="1">Multi-pass membrane protein</topology>
    </subcellularLocation>
</comment>
<feature type="transmembrane region" description="Helical" evidence="11">
    <location>
        <begin position="234"/>
        <end position="260"/>
    </location>
</feature>
<evidence type="ECO:0000256" key="3">
    <source>
        <dbReference type="ARBA" id="ARBA00022448"/>
    </source>
</evidence>
<feature type="transmembrane region" description="Helical" evidence="11">
    <location>
        <begin position="86"/>
        <end position="110"/>
    </location>
</feature>
<comment type="similarity">
    <text evidence="2 10">Belongs to the major facilitator superfamily. Sugar transporter (TC 2.A.1.1) family.</text>
</comment>
<dbReference type="GO" id="GO:0015293">
    <property type="term" value="F:symporter activity"/>
    <property type="evidence" value="ECO:0007669"/>
    <property type="project" value="UniProtKB-KW"/>
</dbReference>
<keyword evidence="14" id="KW-1185">Reference proteome</keyword>
<dbReference type="Pfam" id="PF00083">
    <property type="entry name" value="Sugar_tr"/>
    <property type="match status" value="1"/>
</dbReference>
<keyword evidence="3 10" id="KW-0813">Transport</keyword>
<keyword evidence="8 11" id="KW-0472">Membrane</keyword>
<evidence type="ECO:0000313" key="13">
    <source>
        <dbReference type="EMBL" id="KAG6420645.1"/>
    </source>
</evidence>
<dbReference type="CDD" id="cd17361">
    <property type="entry name" value="MFS_STP"/>
    <property type="match status" value="1"/>
</dbReference>
<evidence type="ECO:0000256" key="11">
    <source>
        <dbReference type="SAM" id="Phobius"/>
    </source>
</evidence>
<dbReference type="Proteomes" id="UP000298416">
    <property type="component" value="Unassembled WGS sequence"/>
</dbReference>
<feature type="transmembrane region" description="Helical" evidence="11">
    <location>
        <begin position="380"/>
        <end position="400"/>
    </location>
</feature>
<dbReference type="SUPFAM" id="SSF103473">
    <property type="entry name" value="MFS general substrate transporter"/>
    <property type="match status" value="1"/>
</dbReference>
<evidence type="ECO:0000256" key="5">
    <source>
        <dbReference type="ARBA" id="ARBA00022692"/>
    </source>
</evidence>
<feature type="transmembrane region" description="Helical" evidence="11">
    <location>
        <begin position="122"/>
        <end position="143"/>
    </location>
</feature>
<reference evidence="13" key="1">
    <citation type="submission" date="2018-01" db="EMBL/GenBank/DDBJ databases">
        <authorList>
            <person name="Mao J.F."/>
        </authorList>
    </citation>
    <scope>NUCLEOTIDE SEQUENCE</scope>
    <source>
        <strain evidence="13">Huo1</strain>
        <tissue evidence="13">Leaf</tissue>
    </source>
</reference>
<dbReference type="InterPro" id="IPR005829">
    <property type="entry name" value="Sugar_transporter_CS"/>
</dbReference>
<feature type="transmembrane region" description="Helical" evidence="11">
    <location>
        <begin position="62"/>
        <end position="80"/>
    </location>
</feature>
<accession>A0A8X8XUD5</accession>
<dbReference type="PROSITE" id="PS00216">
    <property type="entry name" value="SUGAR_TRANSPORT_1"/>
    <property type="match status" value="1"/>
</dbReference>
<comment type="similarity">
    <text evidence="9">Belongs to the major facilitator superfamily. Phosphate:H(+) symporter (TC 2.A.1.9) family.</text>
</comment>
<keyword evidence="5 11" id="KW-0812">Transmembrane</keyword>
<dbReference type="PRINTS" id="PR00171">
    <property type="entry name" value="SUGRTRNSPORT"/>
</dbReference>
<reference evidence="13" key="2">
    <citation type="submission" date="2020-08" db="EMBL/GenBank/DDBJ databases">
        <title>Plant Genome Project.</title>
        <authorList>
            <person name="Zhang R.-G."/>
        </authorList>
    </citation>
    <scope>NUCLEOTIDE SEQUENCE</scope>
    <source>
        <strain evidence="13">Huo1</strain>
        <tissue evidence="13">Leaf</tissue>
    </source>
</reference>
<feature type="domain" description="Major facilitator superfamily (MFS) profile" evidence="12">
    <location>
        <begin position="1"/>
        <end position="431"/>
    </location>
</feature>
<evidence type="ECO:0000259" key="12">
    <source>
        <dbReference type="PROSITE" id="PS50850"/>
    </source>
</evidence>
<keyword evidence="4" id="KW-0762">Sugar transport</keyword>
<sequence>MEAFLKNYFSSVAKRQMEDSVNAYCLFESHLLSMFTSSLYLAALSSSLVASTLMRKLGRRTTMVGGGVLFFVGALINALAPSHALWMLIFGRILQGFGVGFSIQSVPLYLSEMAPYKYRGGLNIGFQLCITIGILAANLLNYAFNKINGGFGWRLSLGGAVVPATVVTIGALALPDTPNFMIERGKHDEARAMLRRLRGVADVDQEFNDIVSACEASKKVENPWRNLFKKKYRFYLMMAIAIPLFQGLSGINVIMFYAPVLFNSIGFNSHSALMSAVITGGVNVLATLVSIYGVDRWGRRFLFIEGGIQMLISQIVVGICIGVIHGVDGAVRETIPKWYAIVVVVFICIFVGGFAWSWGPLAWLVPSEIFPLEIRSAAQSLNVSVNMGCTFLIAQTFLTMLCHFKFVVFFLFGFFDLVMTVFIYLVLPETNNIPIEEMPMQIAIVRVLQGLSD</sequence>
<evidence type="ECO:0000256" key="4">
    <source>
        <dbReference type="ARBA" id="ARBA00022597"/>
    </source>
</evidence>
<feature type="transmembrane region" description="Helical" evidence="11">
    <location>
        <begin position="301"/>
        <end position="326"/>
    </location>
</feature>
<keyword evidence="6" id="KW-0769">Symport</keyword>
<dbReference type="InterPro" id="IPR036259">
    <property type="entry name" value="MFS_trans_sf"/>
</dbReference>
<gene>
    <name evidence="13" type="ORF">SASPL_117180</name>
</gene>
<feature type="transmembrane region" description="Helical" evidence="11">
    <location>
        <begin position="338"/>
        <end position="359"/>
    </location>
</feature>
<dbReference type="Gene3D" id="1.20.1250.20">
    <property type="entry name" value="MFS general substrate transporter like domains"/>
    <property type="match status" value="1"/>
</dbReference>